<dbReference type="EMBL" id="CP002780">
    <property type="protein sequence ID" value="AEG61529.1"/>
    <property type="molecule type" value="Genomic_DNA"/>
</dbReference>
<proteinExistence type="predicted"/>
<comment type="function">
    <text evidence="2">Ferredoxins are iron-sulfur proteins that transfer electrons in a wide variety of metabolic reactions.</text>
</comment>
<dbReference type="AlphaFoldDB" id="F6DKB2"/>
<organism evidence="9 10">
    <name type="scientific">Desulforamulus ruminis (strain ATCC 23193 / DSM 2154 / NCIMB 8452 / DL)</name>
    <name type="common">Desulfotomaculum ruminis</name>
    <dbReference type="NCBI Taxonomy" id="696281"/>
    <lineage>
        <taxon>Bacteria</taxon>
        <taxon>Bacillati</taxon>
        <taxon>Bacillota</taxon>
        <taxon>Clostridia</taxon>
        <taxon>Eubacteriales</taxon>
        <taxon>Peptococcaceae</taxon>
        <taxon>Desulforamulus</taxon>
    </lineage>
</organism>
<keyword evidence="7" id="KW-0411">Iron-sulfur</keyword>
<reference evidence="10" key="1">
    <citation type="submission" date="2011-05" db="EMBL/GenBank/DDBJ databases">
        <title>Complete sequence of Desulfotomaculum ruminis DSM 2154.</title>
        <authorList>
            <person name="Lucas S."/>
            <person name="Copeland A."/>
            <person name="Lapidus A."/>
            <person name="Cheng J.-F."/>
            <person name="Goodwin L."/>
            <person name="Pitluck S."/>
            <person name="Lu M."/>
            <person name="Detter J.C."/>
            <person name="Han C."/>
            <person name="Tapia R."/>
            <person name="Land M."/>
            <person name="Hauser L."/>
            <person name="Kyrpides N."/>
            <person name="Ivanova N."/>
            <person name="Mikhailova N."/>
            <person name="Pagani I."/>
            <person name="Stams A.J.M."/>
            <person name="Plugge C.M."/>
            <person name="Muyzer G."/>
            <person name="Kuever J."/>
            <person name="Parshina S.N."/>
            <person name="Ivanova A.E."/>
            <person name="Nazina T.N."/>
            <person name="Brambilla E."/>
            <person name="Spring S."/>
            <person name="Klenk H.-P."/>
            <person name="Woyke T."/>
        </authorList>
    </citation>
    <scope>NUCLEOTIDE SEQUENCE [LARGE SCALE GENOMIC DNA]</scope>
    <source>
        <strain evidence="10">ATCC 23193 / DSM 2154 / NCIB 8452 / DL</strain>
    </source>
</reference>
<dbReference type="InterPro" id="IPR050157">
    <property type="entry name" value="PSI_iron-sulfur_center"/>
</dbReference>
<dbReference type="PANTHER" id="PTHR24960">
    <property type="entry name" value="PHOTOSYSTEM I IRON-SULFUR CENTER-RELATED"/>
    <property type="match status" value="1"/>
</dbReference>
<reference evidence="9 10" key="2">
    <citation type="journal article" date="2012" name="Stand. Genomic Sci.">
        <title>Complete genome sequence of the sulfate-reducing firmicute Desulfotomaculum ruminis type strain (DL(T)).</title>
        <authorList>
            <person name="Spring S."/>
            <person name="Visser M."/>
            <person name="Lu M."/>
            <person name="Copeland A."/>
            <person name="Lapidus A."/>
            <person name="Lucas S."/>
            <person name="Cheng J.F."/>
            <person name="Han C."/>
            <person name="Tapia R."/>
            <person name="Goodwin L.A."/>
            <person name="Pitluck S."/>
            <person name="Ivanova N."/>
            <person name="Land M."/>
            <person name="Hauser L."/>
            <person name="Larimer F."/>
            <person name="Rohde M."/>
            <person name="Goker M."/>
            <person name="Detter J.C."/>
            <person name="Kyrpides N.C."/>
            <person name="Woyke T."/>
            <person name="Schaap P.J."/>
            <person name="Plugge C.M."/>
            <person name="Muyzer G."/>
            <person name="Kuever J."/>
            <person name="Pereira I.A."/>
            <person name="Parshina S.N."/>
            <person name="Bernier-Latmani R."/>
            <person name="Stams A.J."/>
            <person name="Klenk H.P."/>
        </authorList>
    </citation>
    <scope>NUCLEOTIDE SEQUENCE [LARGE SCALE GENOMIC DNA]</scope>
    <source>
        <strain evidence="10">ATCC 23193 / DSM 2154 / NCIB 8452 / DL</strain>
    </source>
</reference>
<evidence type="ECO:0000256" key="4">
    <source>
        <dbReference type="ARBA" id="ARBA00022485"/>
    </source>
</evidence>
<sequence>MDINQIKEKMLKDFQPSELYAITKCWDCPNAVMEISKVEEDLKKLLKEIDFSQKQQERLGGAKPKPHDVFSLAIAGCPNSCCQPQIKDFALQGQAVPRIGGGCTGCGQCVEGCPDRAITLNEEGPVIDRDLCLNCGQCAGICPTATISIGQRGYRVTRGGKLGRRPRLAGEICALTNEQGALSLLKETIDLLHGEGNPRERLGTLLERLKIY</sequence>
<dbReference type="RefSeq" id="WP_013843275.1">
    <property type="nucleotide sequence ID" value="NC_015589.1"/>
</dbReference>
<dbReference type="SUPFAM" id="SSF54862">
    <property type="entry name" value="4Fe-4S ferredoxins"/>
    <property type="match status" value="1"/>
</dbReference>
<dbReference type="eggNOG" id="COG2221">
    <property type="taxonomic scope" value="Bacteria"/>
</dbReference>
<dbReference type="GO" id="GO:0046872">
    <property type="term" value="F:metal ion binding"/>
    <property type="evidence" value="ECO:0007669"/>
    <property type="project" value="UniProtKB-KW"/>
</dbReference>
<keyword evidence="10" id="KW-1185">Reference proteome</keyword>
<dbReference type="HOGENOM" id="CLU_072599_2_0_9"/>
<keyword evidence="6" id="KW-0408">Iron</keyword>
<dbReference type="InterPro" id="IPR045854">
    <property type="entry name" value="NO2/SO3_Rdtase_4Fe4S_sf"/>
</dbReference>
<protein>
    <recommendedName>
        <fullName evidence="3">Ferredoxin</fullName>
    </recommendedName>
</protein>
<dbReference type="Proteomes" id="UP000009234">
    <property type="component" value="Chromosome"/>
</dbReference>
<feature type="domain" description="4Fe-4S ferredoxin-type" evidence="8">
    <location>
        <begin position="95"/>
        <end position="122"/>
    </location>
</feature>
<dbReference type="InterPro" id="IPR006067">
    <property type="entry name" value="NO2/SO3_Rdtase_4Fe4S_dom"/>
</dbReference>
<evidence type="ECO:0000313" key="9">
    <source>
        <dbReference type="EMBL" id="AEG61529.1"/>
    </source>
</evidence>
<gene>
    <name evidence="9" type="ordered locus">Desru_3324</name>
</gene>
<feature type="domain" description="4Fe-4S ferredoxin-type" evidence="8">
    <location>
        <begin position="123"/>
        <end position="152"/>
    </location>
</feature>
<dbReference type="Pfam" id="PF00037">
    <property type="entry name" value="Fer4"/>
    <property type="match status" value="1"/>
</dbReference>
<dbReference type="SUPFAM" id="SSF56014">
    <property type="entry name" value="Nitrite and sulphite reductase 4Fe-4S domain-like"/>
    <property type="match status" value="1"/>
</dbReference>
<dbReference type="GO" id="GO:0016491">
    <property type="term" value="F:oxidoreductase activity"/>
    <property type="evidence" value="ECO:0007669"/>
    <property type="project" value="InterPro"/>
</dbReference>
<evidence type="ECO:0000256" key="6">
    <source>
        <dbReference type="ARBA" id="ARBA00023004"/>
    </source>
</evidence>
<comment type="cofactor">
    <cofactor evidence="1">
        <name>[4Fe-4S] cluster</name>
        <dbReference type="ChEBI" id="CHEBI:49883"/>
    </cofactor>
</comment>
<dbReference type="PROSITE" id="PS51379">
    <property type="entry name" value="4FE4S_FER_2"/>
    <property type="match status" value="2"/>
</dbReference>
<dbReference type="STRING" id="696281.Desru_3324"/>
<dbReference type="Gene3D" id="3.30.413.10">
    <property type="entry name" value="Sulfite Reductase Hemoprotein, domain 1"/>
    <property type="match status" value="1"/>
</dbReference>
<dbReference type="InterPro" id="IPR017900">
    <property type="entry name" value="4Fe4S_Fe_S_CS"/>
</dbReference>
<evidence type="ECO:0000256" key="7">
    <source>
        <dbReference type="ARBA" id="ARBA00023014"/>
    </source>
</evidence>
<accession>F6DKB2</accession>
<dbReference type="Pfam" id="PF01077">
    <property type="entry name" value="NIR_SIR"/>
    <property type="match status" value="1"/>
</dbReference>
<evidence type="ECO:0000256" key="1">
    <source>
        <dbReference type="ARBA" id="ARBA00001966"/>
    </source>
</evidence>
<evidence type="ECO:0000313" key="10">
    <source>
        <dbReference type="Proteomes" id="UP000009234"/>
    </source>
</evidence>
<evidence type="ECO:0000256" key="2">
    <source>
        <dbReference type="ARBA" id="ARBA00003532"/>
    </source>
</evidence>
<keyword evidence="4" id="KW-0004">4Fe-4S</keyword>
<evidence type="ECO:0000256" key="5">
    <source>
        <dbReference type="ARBA" id="ARBA00022723"/>
    </source>
</evidence>
<evidence type="ECO:0000259" key="8">
    <source>
        <dbReference type="PROSITE" id="PS51379"/>
    </source>
</evidence>
<dbReference type="PROSITE" id="PS00198">
    <property type="entry name" value="4FE4S_FER_1"/>
    <property type="match status" value="2"/>
</dbReference>
<keyword evidence="5" id="KW-0479">Metal-binding</keyword>
<evidence type="ECO:0000256" key="3">
    <source>
        <dbReference type="ARBA" id="ARBA00013529"/>
    </source>
</evidence>
<dbReference type="GO" id="GO:0020037">
    <property type="term" value="F:heme binding"/>
    <property type="evidence" value="ECO:0007669"/>
    <property type="project" value="InterPro"/>
</dbReference>
<dbReference type="InterPro" id="IPR017896">
    <property type="entry name" value="4Fe4S_Fe-S-bd"/>
</dbReference>
<dbReference type="KEGG" id="dru:Desru_3324"/>
<dbReference type="Gene3D" id="3.30.70.20">
    <property type="match status" value="1"/>
</dbReference>
<dbReference type="PANTHER" id="PTHR24960:SF79">
    <property type="entry name" value="PHOTOSYSTEM I IRON-SULFUR CENTER"/>
    <property type="match status" value="1"/>
</dbReference>
<name>F6DKB2_DESRL</name>
<dbReference type="GO" id="GO:0051539">
    <property type="term" value="F:4 iron, 4 sulfur cluster binding"/>
    <property type="evidence" value="ECO:0007669"/>
    <property type="project" value="UniProtKB-KW"/>
</dbReference>